<keyword evidence="2" id="KW-1185">Reference proteome</keyword>
<dbReference type="Proteomes" id="UP001331761">
    <property type="component" value="Unassembled WGS sequence"/>
</dbReference>
<evidence type="ECO:0000313" key="1">
    <source>
        <dbReference type="EMBL" id="KAK5978074.1"/>
    </source>
</evidence>
<proteinExistence type="predicted"/>
<name>A0AAN8IKL6_TRICO</name>
<evidence type="ECO:0000313" key="2">
    <source>
        <dbReference type="Proteomes" id="UP001331761"/>
    </source>
</evidence>
<comment type="caution">
    <text evidence="1">The sequence shown here is derived from an EMBL/GenBank/DDBJ whole genome shotgun (WGS) entry which is preliminary data.</text>
</comment>
<dbReference type="AlphaFoldDB" id="A0AAN8IKL6"/>
<protein>
    <submittedName>
        <fullName evidence="1">Uncharacterized protein</fullName>
    </submittedName>
</protein>
<accession>A0AAN8IKL6</accession>
<organism evidence="1 2">
    <name type="scientific">Trichostrongylus colubriformis</name>
    <name type="common">Black scour worm</name>
    <dbReference type="NCBI Taxonomy" id="6319"/>
    <lineage>
        <taxon>Eukaryota</taxon>
        <taxon>Metazoa</taxon>
        <taxon>Ecdysozoa</taxon>
        <taxon>Nematoda</taxon>
        <taxon>Chromadorea</taxon>
        <taxon>Rhabditida</taxon>
        <taxon>Rhabditina</taxon>
        <taxon>Rhabditomorpha</taxon>
        <taxon>Strongyloidea</taxon>
        <taxon>Trichostrongylidae</taxon>
        <taxon>Trichostrongylus</taxon>
    </lineage>
</organism>
<reference evidence="1 2" key="1">
    <citation type="submission" date="2019-10" db="EMBL/GenBank/DDBJ databases">
        <title>Assembly and Annotation for the nematode Trichostrongylus colubriformis.</title>
        <authorList>
            <person name="Martin J."/>
        </authorList>
    </citation>
    <scope>NUCLEOTIDE SEQUENCE [LARGE SCALE GENOMIC DNA]</scope>
    <source>
        <strain evidence="1">G859</strain>
        <tissue evidence="1">Whole worm</tissue>
    </source>
</reference>
<sequence length="78" mass="8975">MHEICSSTDQNGSSLKCSDNLRHCMATNIFFHFKSWDAKNSKRYRQDVIQQGEVGGKCAKFDDRILKGSENERGYLRS</sequence>
<dbReference type="EMBL" id="WIXE01009842">
    <property type="protein sequence ID" value="KAK5978074.1"/>
    <property type="molecule type" value="Genomic_DNA"/>
</dbReference>
<gene>
    <name evidence="1" type="ORF">GCK32_006552</name>
</gene>